<evidence type="ECO:0008006" key="4">
    <source>
        <dbReference type="Google" id="ProtNLM"/>
    </source>
</evidence>
<keyword evidence="1" id="KW-1133">Transmembrane helix</keyword>
<dbReference type="InterPro" id="IPR036396">
    <property type="entry name" value="Cyt_P450_sf"/>
</dbReference>
<keyword evidence="3" id="KW-1185">Reference proteome</keyword>
<gene>
    <name evidence="2" type="ORF">Q9L58_009855</name>
</gene>
<dbReference type="Proteomes" id="UP001447188">
    <property type="component" value="Unassembled WGS sequence"/>
</dbReference>
<dbReference type="CDD" id="cd11062">
    <property type="entry name" value="CYP58-like"/>
    <property type="match status" value="1"/>
</dbReference>
<dbReference type="InterPro" id="IPR001128">
    <property type="entry name" value="Cyt_P450"/>
</dbReference>
<dbReference type="EMBL" id="JBBBZM010000271">
    <property type="protein sequence ID" value="KAL0631277.1"/>
    <property type="molecule type" value="Genomic_DNA"/>
</dbReference>
<dbReference type="PANTHER" id="PTHR24305:SF152">
    <property type="entry name" value="P450, PUTATIVE (EUROFUNG)-RELATED"/>
    <property type="match status" value="1"/>
</dbReference>
<sequence length="370" mass="41981">MELSAGYGYYLASLVVAWAVYRVGLIIYRLTLHPLVKFPGPRIAAASSLYQMYYDIVKDGQMTFHAQDLHARYGPIVRTTPDEIHINNPAAYHEIYRMGTPFLKYNGFYQLFGLSKSVFGVIDPNIHKARRAALNPSFSRRTILELEPLIQAKVAKLCSRLEEGYVKRERAANMHNAYQALTIDTVTDFAYATSYNVLDNPSFRSRAMEAFDKQQEAFLLFKHFPILAVLLTSLPFWLANWLMPDGAGFLEMQQDCEMQIKNLIQNPDAAKERHTTIFTRLLEEYPNPDEELISVLGTEGMTVVSAGTHTTRHTLCIGTVHMLQSPEIEGRLVEELNGAVADRDGTAPYQILEKLPYLVRDREDGILEPN</sequence>
<keyword evidence="1" id="KW-0472">Membrane</keyword>
<evidence type="ECO:0000256" key="1">
    <source>
        <dbReference type="SAM" id="Phobius"/>
    </source>
</evidence>
<evidence type="ECO:0000313" key="2">
    <source>
        <dbReference type="EMBL" id="KAL0631277.1"/>
    </source>
</evidence>
<feature type="transmembrane region" description="Helical" evidence="1">
    <location>
        <begin position="224"/>
        <end position="243"/>
    </location>
</feature>
<dbReference type="PANTHER" id="PTHR24305">
    <property type="entry name" value="CYTOCHROME P450"/>
    <property type="match status" value="1"/>
</dbReference>
<protein>
    <recommendedName>
        <fullName evidence="4">Cytochrome P450</fullName>
    </recommendedName>
</protein>
<accession>A0ABR3G5Q0</accession>
<evidence type="ECO:0000313" key="3">
    <source>
        <dbReference type="Proteomes" id="UP001447188"/>
    </source>
</evidence>
<proteinExistence type="predicted"/>
<name>A0ABR3G5Q0_9PEZI</name>
<dbReference type="Pfam" id="PF00067">
    <property type="entry name" value="p450"/>
    <property type="match status" value="1"/>
</dbReference>
<dbReference type="SUPFAM" id="SSF48264">
    <property type="entry name" value="Cytochrome P450"/>
    <property type="match status" value="1"/>
</dbReference>
<reference evidence="2 3" key="1">
    <citation type="submission" date="2024-02" db="EMBL/GenBank/DDBJ databases">
        <title>Discinaceae phylogenomics.</title>
        <authorList>
            <person name="Dirks A.C."/>
            <person name="James T.Y."/>
        </authorList>
    </citation>
    <scope>NUCLEOTIDE SEQUENCE [LARGE SCALE GENOMIC DNA]</scope>
    <source>
        <strain evidence="2 3">ACD0624</strain>
    </source>
</reference>
<dbReference type="InterPro" id="IPR050121">
    <property type="entry name" value="Cytochrome_P450_monoxygenase"/>
</dbReference>
<keyword evidence="1" id="KW-0812">Transmembrane</keyword>
<dbReference type="Gene3D" id="1.10.630.10">
    <property type="entry name" value="Cytochrome P450"/>
    <property type="match status" value="1"/>
</dbReference>
<feature type="transmembrane region" description="Helical" evidence="1">
    <location>
        <begin position="6"/>
        <end position="28"/>
    </location>
</feature>
<comment type="caution">
    <text evidence="2">The sequence shown here is derived from an EMBL/GenBank/DDBJ whole genome shotgun (WGS) entry which is preliminary data.</text>
</comment>
<organism evidence="2 3">
    <name type="scientific">Discina gigas</name>
    <dbReference type="NCBI Taxonomy" id="1032678"/>
    <lineage>
        <taxon>Eukaryota</taxon>
        <taxon>Fungi</taxon>
        <taxon>Dikarya</taxon>
        <taxon>Ascomycota</taxon>
        <taxon>Pezizomycotina</taxon>
        <taxon>Pezizomycetes</taxon>
        <taxon>Pezizales</taxon>
        <taxon>Discinaceae</taxon>
        <taxon>Discina</taxon>
    </lineage>
</organism>